<proteinExistence type="predicted"/>
<evidence type="ECO:0000313" key="3">
    <source>
        <dbReference type="EMBL" id="ABB37781.1"/>
    </source>
</evidence>
<reference evidence="3 4" key="1">
    <citation type="journal article" date="2011" name="J. Bacteriol.">
        <title>Complete genome sequence and updated annotation of Desulfovibrio alaskensis G20.</title>
        <authorList>
            <person name="Hauser L.J."/>
            <person name="Land M.L."/>
            <person name="Brown S.D."/>
            <person name="Larimer F."/>
            <person name="Keller K.L."/>
            <person name="Rapp-Giles B.J."/>
            <person name="Price M.N."/>
            <person name="Lin M."/>
            <person name="Bruce D.C."/>
            <person name="Detter J.C."/>
            <person name="Tapia R."/>
            <person name="Han C.S."/>
            <person name="Goodwin L.A."/>
            <person name="Cheng J.F."/>
            <person name="Pitluck S."/>
            <person name="Copeland A."/>
            <person name="Lucas S."/>
            <person name="Nolan M."/>
            <person name="Lapidus A.L."/>
            <person name="Palumbo A.V."/>
            <person name="Wall J.D."/>
        </authorList>
    </citation>
    <scope>NUCLEOTIDE SEQUENCE [LARGE SCALE GENOMIC DNA]</scope>
    <source>
        <strain evidence="4">ATCC BAA 1058 / DSM 17464 / G20</strain>
    </source>
</reference>
<feature type="coiled-coil region" evidence="2">
    <location>
        <begin position="13"/>
        <end position="79"/>
    </location>
</feature>
<keyword evidence="4" id="KW-1185">Reference proteome</keyword>
<dbReference type="Proteomes" id="UP000002710">
    <property type="component" value="Chromosome"/>
</dbReference>
<organism evidence="3 4">
    <name type="scientific">Oleidesulfovibrio alaskensis (strain ATCC BAA-1058 / DSM 17464 / G20)</name>
    <name type="common">Desulfovibrio alaskensis</name>
    <dbReference type="NCBI Taxonomy" id="207559"/>
    <lineage>
        <taxon>Bacteria</taxon>
        <taxon>Pseudomonadati</taxon>
        <taxon>Thermodesulfobacteriota</taxon>
        <taxon>Desulfovibrionia</taxon>
        <taxon>Desulfovibrionales</taxon>
        <taxon>Desulfovibrionaceae</taxon>
        <taxon>Oleidesulfovibrio</taxon>
    </lineage>
</organism>
<evidence type="ECO:0000256" key="1">
    <source>
        <dbReference type="ARBA" id="ARBA00023054"/>
    </source>
</evidence>
<dbReference type="GO" id="GO:0043093">
    <property type="term" value="P:FtsZ-dependent cytokinesis"/>
    <property type="evidence" value="ECO:0007669"/>
    <property type="project" value="InterPro"/>
</dbReference>
<dbReference type="KEGG" id="dde:Dde_0980"/>
<dbReference type="eggNOG" id="ENOG50318DE">
    <property type="taxonomic scope" value="Bacteria"/>
</dbReference>
<dbReference type="GO" id="GO:0005737">
    <property type="term" value="C:cytoplasm"/>
    <property type="evidence" value="ECO:0007669"/>
    <property type="project" value="InterPro"/>
</dbReference>
<keyword evidence="1 2" id="KW-0175">Coiled coil</keyword>
<dbReference type="AlphaFoldDB" id="Q313W5"/>
<evidence type="ECO:0000256" key="2">
    <source>
        <dbReference type="SAM" id="Coils"/>
    </source>
</evidence>
<dbReference type="Gene3D" id="1.20.5.340">
    <property type="match status" value="1"/>
</dbReference>
<evidence type="ECO:0000313" key="4">
    <source>
        <dbReference type="Proteomes" id="UP000002710"/>
    </source>
</evidence>
<accession>Q313W5</accession>
<gene>
    <name evidence="3" type="ordered locus">Dde_0980</name>
</gene>
<dbReference type="InterPro" id="IPR009252">
    <property type="entry name" value="Cell_div_ZapB"/>
</dbReference>
<dbReference type="HOGENOM" id="CLU_190546_0_0_7"/>
<dbReference type="Pfam" id="PF06005">
    <property type="entry name" value="ZapB"/>
    <property type="match status" value="1"/>
</dbReference>
<sequence>MHQNGYNSDMELLDRLESRIDSLLTTIEALSEENRRLKEEVDSGLSALADENRELKESLEQERTTREAVLARMDNLLAKLKTHTGEE</sequence>
<evidence type="ECO:0008006" key="5">
    <source>
        <dbReference type="Google" id="ProtNLM"/>
    </source>
</evidence>
<dbReference type="EMBL" id="CP000112">
    <property type="protein sequence ID" value="ABB37781.1"/>
    <property type="molecule type" value="Genomic_DNA"/>
</dbReference>
<dbReference type="STRING" id="207559.Dde_0980"/>
<protein>
    <recommendedName>
        <fullName evidence="5">Cell division protein ZapB</fullName>
    </recommendedName>
</protein>
<dbReference type="GO" id="GO:0090529">
    <property type="term" value="P:cell septum assembly"/>
    <property type="evidence" value="ECO:0007669"/>
    <property type="project" value="InterPro"/>
</dbReference>
<name>Q313W5_OLEA2</name>